<comment type="caution">
    <text evidence="2">The sequence shown here is derived from an EMBL/GenBank/DDBJ whole genome shotgun (WGS) entry which is preliminary data.</text>
</comment>
<accession>A0A3M7KW02</accession>
<name>A0A3M7KW02_AUXPR</name>
<dbReference type="AlphaFoldDB" id="A0A3M7KW02"/>
<feature type="region of interest" description="Disordered" evidence="1">
    <location>
        <begin position="131"/>
        <end position="190"/>
    </location>
</feature>
<organism evidence="2 3">
    <name type="scientific">Auxenochlorella protothecoides</name>
    <name type="common">Green microalga</name>
    <name type="synonym">Chlorella protothecoides</name>
    <dbReference type="NCBI Taxonomy" id="3075"/>
    <lineage>
        <taxon>Eukaryota</taxon>
        <taxon>Viridiplantae</taxon>
        <taxon>Chlorophyta</taxon>
        <taxon>core chlorophytes</taxon>
        <taxon>Trebouxiophyceae</taxon>
        <taxon>Chlorellales</taxon>
        <taxon>Chlorellaceae</taxon>
        <taxon>Auxenochlorella</taxon>
    </lineage>
</organism>
<sequence>MGVLQPSNALPSLKDSYATVKDDQAYKRKTLQQRVVAALPKRAKLGVQTSRPSFNSAAIDDLLETRTAHASTVAADLPRGSTDFSGLIPSRCGEDAAQPGPESCLRTFEHVTTQRHASAPALGLPSAGNWLPPALPLPGASGPTAGDATRNGVAQGLDPSKLPPSTKRSEPVPGTVSGEESGVQGRGPRV</sequence>
<evidence type="ECO:0000313" key="3">
    <source>
        <dbReference type="Proteomes" id="UP000279271"/>
    </source>
</evidence>
<dbReference type="EMBL" id="QOKY01000179">
    <property type="protein sequence ID" value="RMZ54527.1"/>
    <property type="molecule type" value="Genomic_DNA"/>
</dbReference>
<proteinExistence type="predicted"/>
<dbReference type="Proteomes" id="UP000279271">
    <property type="component" value="Unassembled WGS sequence"/>
</dbReference>
<evidence type="ECO:0000313" key="2">
    <source>
        <dbReference type="EMBL" id="RMZ54527.1"/>
    </source>
</evidence>
<gene>
    <name evidence="2" type="ORF">APUTEX25_002103</name>
</gene>
<evidence type="ECO:0000256" key="1">
    <source>
        <dbReference type="SAM" id="MobiDB-lite"/>
    </source>
</evidence>
<protein>
    <submittedName>
        <fullName evidence="2">Uncharacterized protein</fullName>
    </submittedName>
</protein>
<feature type="compositionally biased region" description="Low complexity" evidence="1">
    <location>
        <begin position="137"/>
        <end position="146"/>
    </location>
</feature>
<reference evidence="3" key="1">
    <citation type="journal article" date="2018" name="Algal Res.">
        <title>Characterization of plant carbon substrate utilization by Auxenochlorella protothecoides.</title>
        <authorList>
            <person name="Vogler B.W."/>
            <person name="Starkenburg S.R."/>
            <person name="Sudasinghe N."/>
            <person name="Schambach J.Y."/>
            <person name="Rollin J.A."/>
            <person name="Pattathil S."/>
            <person name="Barry A.N."/>
        </authorList>
    </citation>
    <scope>NUCLEOTIDE SEQUENCE [LARGE SCALE GENOMIC DNA]</scope>
    <source>
        <strain evidence="3">UTEX 25</strain>
    </source>
</reference>